<dbReference type="Pfam" id="PF07690">
    <property type="entry name" value="MFS_1"/>
    <property type="match status" value="1"/>
</dbReference>
<gene>
    <name evidence="7" type="ORF">ACFSBH_04040</name>
</gene>
<evidence type="ECO:0000256" key="3">
    <source>
        <dbReference type="ARBA" id="ARBA00022692"/>
    </source>
</evidence>
<feature type="transmembrane region" description="Helical" evidence="6">
    <location>
        <begin position="43"/>
        <end position="63"/>
    </location>
</feature>
<keyword evidence="3 6" id="KW-0812">Transmembrane</keyword>
<feature type="transmembrane region" description="Helical" evidence="6">
    <location>
        <begin position="12"/>
        <end position="37"/>
    </location>
</feature>
<evidence type="ECO:0000256" key="5">
    <source>
        <dbReference type="ARBA" id="ARBA00023136"/>
    </source>
</evidence>
<evidence type="ECO:0000256" key="1">
    <source>
        <dbReference type="ARBA" id="ARBA00004651"/>
    </source>
</evidence>
<feature type="transmembrane region" description="Helical" evidence="6">
    <location>
        <begin position="84"/>
        <end position="113"/>
    </location>
</feature>
<dbReference type="PANTHER" id="PTHR23513:SF6">
    <property type="entry name" value="MAJOR FACILITATOR SUPERFAMILY ASSOCIATED DOMAIN-CONTAINING PROTEIN"/>
    <property type="match status" value="1"/>
</dbReference>
<evidence type="ECO:0000313" key="8">
    <source>
        <dbReference type="Proteomes" id="UP001597221"/>
    </source>
</evidence>
<evidence type="ECO:0000313" key="7">
    <source>
        <dbReference type="EMBL" id="MFD1606818.1"/>
    </source>
</evidence>
<dbReference type="Proteomes" id="UP001597221">
    <property type="component" value="Unassembled WGS sequence"/>
</dbReference>
<feature type="transmembrane region" description="Helical" evidence="6">
    <location>
        <begin position="310"/>
        <end position="331"/>
    </location>
</feature>
<feature type="transmembrane region" description="Helical" evidence="6">
    <location>
        <begin position="343"/>
        <end position="365"/>
    </location>
</feature>
<evidence type="ECO:0000256" key="4">
    <source>
        <dbReference type="ARBA" id="ARBA00022989"/>
    </source>
</evidence>
<feature type="transmembrane region" description="Helical" evidence="6">
    <location>
        <begin position="221"/>
        <end position="243"/>
    </location>
</feature>
<dbReference type="InterPro" id="IPR036259">
    <property type="entry name" value="MFS_trans_sf"/>
</dbReference>
<evidence type="ECO:0000256" key="6">
    <source>
        <dbReference type="SAM" id="Phobius"/>
    </source>
</evidence>
<name>A0ABW4HMI2_9BACI</name>
<dbReference type="CDD" id="cd06173">
    <property type="entry name" value="MFS_MefA_like"/>
    <property type="match status" value="1"/>
</dbReference>
<dbReference type="Gene3D" id="1.20.1250.20">
    <property type="entry name" value="MFS general substrate transporter like domains"/>
    <property type="match status" value="1"/>
</dbReference>
<dbReference type="InterPro" id="IPR011701">
    <property type="entry name" value="MFS"/>
</dbReference>
<dbReference type="PANTHER" id="PTHR23513">
    <property type="entry name" value="INTEGRAL MEMBRANE EFFLUX PROTEIN-RELATED"/>
    <property type="match status" value="1"/>
</dbReference>
<protein>
    <submittedName>
        <fullName evidence="7">MFS transporter</fullName>
    </submittedName>
</protein>
<dbReference type="EMBL" id="JBHUDE010000015">
    <property type="protein sequence ID" value="MFD1606818.1"/>
    <property type="molecule type" value="Genomic_DNA"/>
</dbReference>
<sequence length="412" mass="45251">MNDKVLNYNFNILLSGVFVKALGSGMYSIGAMMLVLFISGNPFYSGVAFFVVGLPSCISFLIAPFANYVSYKKALVLCELTKSILLLSIPLLYTFSMLHVWTVIMIMFVVALISTFTYPIETTLVPTFVGKENVVKANSYINMLRESLDVVFLAAAGIIIAMIGSVTAILITAGCHLITTVLYLFFRLEVVKNKETFRLKQTLHNYRHDLKEGLIYIRPTILPHIIAAAVLLNFFTGSMFASIPAFSLMQGGNEAYYGYYLVAMTLGLLIGSFLTPRIKHLPYSKLTMGAALLSGVFWIGSSMLPVWYSLTFYCIGFIGVGVINILIISIVQQQVEEKMIGRVITILVSLSAIGQPLGALVGGAVSSAASPVYPIMMAGMMMVVFSIYFLVHPLLRSLESIDKLSVFKQTAK</sequence>
<accession>A0ABW4HMI2</accession>
<keyword evidence="5 6" id="KW-0472">Membrane</keyword>
<dbReference type="SUPFAM" id="SSF103473">
    <property type="entry name" value="MFS general substrate transporter"/>
    <property type="match status" value="1"/>
</dbReference>
<keyword evidence="2" id="KW-1003">Cell membrane</keyword>
<keyword evidence="4 6" id="KW-1133">Transmembrane helix</keyword>
<organism evidence="7 8">
    <name type="scientific">Oceanobacillus luteolus</name>
    <dbReference type="NCBI Taxonomy" id="1274358"/>
    <lineage>
        <taxon>Bacteria</taxon>
        <taxon>Bacillati</taxon>
        <taxon>Bacillota</taxon>
        <taxon>Bacilli</taxon>
        <taxon>Bacillales</taxon>
        <taxon>Bacillaceae</taxon>
        <taxon>Oceanobacillus</taxon>
    </lineage>
</organism>
<comment type="subcellular location">
    <subcellularLocation>
        <location evidence="1">Cell membrane</location>
        <topology evidence="1">Multi-pass membrane protein</topology>
    </subcellularLocation>
</comment>
<comment type="caution">
    <text evidence="7">The sequence shown here is derived from an EMBL/GenBank/DDBJ whole genome shotgun (WGS) entry which is preliminary data.</text>
</comment>
<dbReference type="RefSeq" id="WP_251517453.1">
    <property type="nucleotide sequence ID" value="NZ_JAMBON010000058.1"/>
</dbReference>
<feature type="transmembrane region" description="Helical" evidence="6">
    <location>
        <begin position="371"/>
        <end position="391"/>
    </location>
</feature>
<keyword evidence="8" id="KW-1185">Reference proteome</keyword>
<evidence type="ECO:0000256" key="2">
    <source>
        <dbReference type="ARBA" id="ARBA00022475"/>
    </source>
</evidence>
<proteinExistence type="predicted"/>
<reference evidence="8" key="1">
    <citation type="journal article" date="2019" name="Int. J. Syst. Evol. Microbiol.">
        <title>The Global Catalogue of Microorganisms (GCM) 10K type strain sequencing project: providing services to taxonomists for standard genome sequencing and annotation.</title>
        <authorList>
            <consortium name="The Broad Institute Genomics Platform"/>
            <consortium name="The Broad Institute Genome Sequencing Center for Infectious Disease"/>
            <person name="Wu L."/>
            <person name="Ma J."/>
        </authorList>
    </citation>
    <scope>NUCLEOTIDE SEQUENCE [LARGE SCALE GENOMIC DNA]</scope>
    <source>
        <strain evidence="8">CGMCC 1.12376</strain>
    </source>
</reference>
<feature type="transmembrane region" description="Helical" evidence="6">
    <location>
        <begin position="255"/>
        <end position="274"/>
    </location>
</feature>
<feature type="transmembrane region" description="Helical" evidence="6">
    <location>
        <begin position="152"/>
        <end position="185"/>
    </location>
</feature>